<dbReference type="GeneID" id="303203473"/>
<gene>
    <name evidence="9" type="ORF">BBOU_0269</name>
</gene>
<dbReference type="GO" id="GO:0005886">
    <property type="term" value="C:plasma membrane"/>
    <property type="evidence" value="ECO:0007669"/>
    <property type="project" value="UniProtKB-SubCell"/>
</dbReference>
<evidence type="ECO:0000256" key="7">
    <source>
        <dbReference type="SAM" id="Phobius"/>
    </source>
</evidence>
<dbReference type="PRINTS" id="PR01837">
    <property type="entry name" value="MGTCSAPBPROT"/>
</dbReference>
<evidence type="ECO:0000256" key="1">
    <source>
        <dbReference type="ARBA" id="ARBA00004651"/>
    </source>
</evidence>
<reference evidence="9 10" key="1">
    <citation type="submission" date="2014-03" db="EMBL/GenBank/DDBJ databases">
        <title>Genomics of Bifidobacteria.</title>
        <authorList>
            <person name="Ventura M."/>
            <person name="Milani C."/>
            <person name="Lugli G.A."/>
        </authorList>
    </citation>
    <scope>NUCLEOTIDE SEQUENCE [LARGE SCALE GENOMIC DNA]</scope>
    <source>
        <strain evidence="9 10">LMG 10736</strain>
    </source>
</reference>
<organism evidence="9 10">
    <name type="scientific">Bifidobacterium boum</name>
    <dbReference type="NCBI Taxonomy" id="78343"/>
    <lineage>
        <taxon>Bacteria</taxon>
        <taxon>Bacillati</taxon>
        <taxon>Actinomycetota</taxon>
        <taxon>Actinomycetes</taxon>
        <taxon>Bifidobacteriales</taxon>
        <taxon>Bifidobacteriaceae</taxon>
        <taxon>Bifidobacterium</taxon>
    </lineage>
</organism>
<evidence type="ECO:0000256" key="2">
    <source>
        <dbReference type="ARBA" id="ARBA00009298"/>
    </source>
</evidence>
<keyword evidence="5 7" id="KW-1133">Transmembrane helix</keyword>
<feature type="transmembrane region" description="Helical" evidence="7">
    <location>
        <begin position="39"/>
        <end position="61"/>
    </location>
</feature>
<feature type="transmembrane region" description="Helical" evidence="7">
    <location>
        <begin position="128"/>
        <end position="145"/>
    </location>
</feature>
<feature type="transmembrane region" description="Helical" evidence="7">
    <location>
        <begin position="103"/>
        <end position="122"/>
    </location>
</feature>
<dbReference type="InterPro" id="IPR049177">
    <property type="entry name" value="MgtC_SapB_SrpB_YhiD_N"/>
</dbReference>
<keyword evidence="6 7" id="KW-0472">Membrane</keyword>
<comment type="similarity">
    <text evidence="2">Belongs to the MgtC/SapB family.</text>
</comment>
<comment type="subcellular location">
    <subcellularLocation>
        <location evidence="1">Cell membrane</location>
        <topology evidence="1">Multi-pass membrane protein</topology>
    </subcellularLocation>
</comment>
<evidence type="ECO:0000256" key="6">
    <source>
        <dbReference type="ARBA" id="ARBA00023136"/>
    </source>
</evidence>
<dbReference type="OrthoDB" id="9811198at2"/>
<evidence type="ECO:0000313" key="9">
    <source>
        <dbReference type="EMBL" id="KFI48807.1"/>
    </source>
</evidence>
<dbReference type="Proteomes" id="UP000029093">
    <property type="component" value="Unassembled WGS sequence"/>
</dbReference>
<name>A0A086ZQK7_9BIFI</name>
<evidence type="ECO:0000256" key="3">
    <source>
        <dbReference type="ARBA" id="ARBA00022475"/>
    </source>
</evidence>
<dbReference type="AlphaFoldDB" id="A0A086ZQK7"/>
<dbReference type="Pfam" id="PF02308">
    <property type="entry name" value="MgtC"/>
    <property type="match status" value="1"/>
</dbReference>
<keyword evidence="4 7" id="KW-0812">Transmembrane</keyword>
<feature type="domain" description="MgtC/SapB/SrpB/YhiD N-terminal" evidence="8">
    <location>
        <begin position="15"/>
        <end position="139"/>
    </location>
</feature>
<evidence type="ECO:0000256" key="5">
    <source>
        <dbReference type="ARBA" id="ARBA00022989"/>
    </source>
</evidence>
<dbReference type="InterPro" id="IPR003416">
    <property type="entry name" value="MgtC/SapB/SrpB/YhiD_fam"/>
</dbReference>
<evidence type="ECO:0000256" key="4">
    <source>
        <dbReference type="ARBA" id="ARBA00022692"/>
    </source>
</evidence>
<feature type="transmembrane region" description="Helical" evidence="7">
    <location>
        <begin position="6"/>
        <end position="27"/>
    </location>
</feature>
<evidence type="ECO:0000313" key="10">
    <source>
        <dbReference type="Proteomes" id="UP000029093"/>
    </source>
</evidence>
<evidence type="ECO:0000259" key="8">
    <source>
        <dbReference type="Pfam" id="PF02308"/>
    </source>
</evidence>
<feature type="transmembrane region" description="Helical" evidence="7">
    <location>
        <begin position="73"/>
        <end position="91"/>
    </location>
</feature>
<comment type="caution">
    <text evidence="9">The sequence shown here is derived from an EMBL/GenBank/DDBJ whole genome shotgun (WGS) entry which is preliminary data.</text>
</comment>
<proteinExistence type="inferred from homology"/>
<protein>
    <submittedName>
        <fullName evidence="9">MgtC/SapB transporter</fullName>
    </submittedName>
</protein>
<keyword evidence="10" id="KW-1185">Reference proteome</keyword>
<dbReference type="PANTHER" id="PTHR33778">
    <property type="entry name" value="PROTEIN MGTC"/>
    <property type="match status" value="1"/>
</dbReference>
<dbReference type="PANTHER" id="PTHR33778:SF1">
    <property type="entry name" value="MAGNESIUM TRANSPORTER YHID-RELATED"/>
    <property type="match status" value="1"/>
</dbReference>
<keyword evidence="3" id="KW-1003">Cell membrane</keyword>
<dbReference type="RefSeq" id="WP_026503322.1">
    <property type="nucleotide sequence ID" value="NZ_JALEKM010000003.1"/>
</dbReference>
<accession>A0A086ZQK7</accession>
<dbReference type="EMBL" id="JGYQ01000006">
    <property type="protein sequence ID" value="KFI48807.1"/>
    <property type="molecule type" value="Genomic_DNA"/>
</dbReference>
<sequence>MRVVPLSWMDIVAVVAALVLCGLIGFEREARRKDAGIRTHILVGVGSCLFTMVSIEGVPAIVGASVTWDASRIAAQVVTGIGFLGAGVIFFNHDTIRGLTTACAIWIAAAVGMACGAGMFPLALLITGLYFVVVLAIAPFVVWVLKRDRDYVIRVTYQDGKGALRQALLLAARHGFETQVVSTHDVDGASWQGAAVELRLAGKKSDLHDCIGDIAQIDGVRDIDVLARDD</sequence>